<accession>A0A5A7Q6C9</accession>
<dbReference type="EMBL" id="BKCP01005961">
    <property type="protein sequence ID" value="GER40805.1"/>
    <property type="molecule type" value="Genomic_DNA"/>
</dbReference>
<proteinExistence type="predicted"/>
<protein>
    <submittedName>
        <fullName evidence="2">Spermidine synthase</fullName>
    </submittedName>
</protein>
<reference evidence="3" key="1">
    <citation type="journal article" date="2019" name="Curr. Biol.">
        <title>Genome Sequence of Striga asiatica Provides Insight into the Evolution of Plant Parasitism.</title>
        <authorList>
            <person name="Yoshida S."/>
            <person name="Kim S."/>
            <person name="Wafula E.K."/>
            <person name="Tanskanen J."/>
            <person name="Kim Y.M."/>
            <person name="Honaas L."/>
            <person name="Yang Z."/>
            <person name="Spallek T."/>
            <person name="Conn C.E."/>
            <person name="Ichihashi Y."/>
            <person name="Cheong K."/>
            <person name="Cui S."/>
            <person name="Der J.P."/>
            <person name="Gundlach H."/>
            <person name="Jiao Y."/>
            <person name="Hori C."/>
            <person name="Ishida J.K."/>
            <person name="Kasahara H."/>
            <person name="Kiba T."/>
            <person name="Kim M.S."/>
            <person name="Koo N."/>
            <person name="Laohavisit A."/>
            <person name="Lee Y.H."/>
            <person name="Lumba S."/>
            <person name="McCourt P."/>
            <person name="Mortimer J.C."/>
            <person name="Mutuku J.M."/>
            <person name="Nomura T."/>
            <person name="Sasaki-Sekimoto Y."/>
            <person name="Seto Y."/>
            <person name="Wang Y."/>
            <person name="Wakatake T."/>
            <person name="Sakakibara H."/>
            <person name="Demura T."/>
            <person name="Yamaguchi S."/>
            <person name="Yoneyama K."/>
            <person name="Manabe R.I."/>
            <person name="Nelson D.C."/>
            <person name="Schulman A.H."/>
            <person name="Timko M.P."/>
            <person name="dePamphilis C.W."/>
            <person name="Choi D."/>
            <person name="Shirasu K."/>
        </authorList>
    </citation>
    <scope>NUCLEOTIDE SEQUENCE [LARGE SCALE GENOMIC DNA]</scope>
    <source>
        <strain evidence="3">cv. UVA1</strain>
    </source>
</reference>
<feature type="compositionally biased region" description="Basic and acidic residues" evidence="1">
    <location>
        <begin position="198"/>
        <end position="210"/>
    </location>
</feature>
<dbReference type="Proteomes" id="UP000325081">
    <property type="component" value="Unassembled WGS sequence"/>
</dbReference>
<name>A0A5A7Q6C9_STRAF</name>
<keyword evidence="3" id="KW-1185">Reference proteome</keyword>
<organism evidence="2 3">
    <name type="scientific">Striga asiatica</name>
    <name type="common">Asiatic witchweed</name>
    <name type="synonym">Buchnera asiatica</name>
    <dbReference type="NCBI Taxonomy" id="4170"/>
    <lineage>
        <taxon>Eukaryota</taxon>
        <taxon>Viridiplantae</taxon>
        <taxon>Streptophyta</taxon>
        <taxon>Embryophyta</taxon>
        <taxon>Tracheophyta</taxon>
        <taxon>Spermatophyta</taxon>
        <taxon>Magnoliopsida</taxon>
        <taxon>eudicotyledons</taxon>
        <taxon>Gunneridae</taxon>
        <taxon>Pentapetalae</taxon>
        <taxon>asterids</taxon>
        <taxon>lamiids</taxon>
        <taxon>Lamiales</taxon>
        <taxon>Orobanchaceae</taxon>
        <taxon>Buchnereae</taxon>
        <taxon>Striga</taxon>
    </lineage>
</organism>
<sequence length="221" mass="24929">MQLPQQNFSATAARGSTTKSFFTPALFFENLQSLDVVDLDGGLLRHEIHAALALLLRFPNSVSNLSNCVNSITNSAYNLPLGISDLNELFTSERRTRLVPKDRNLRPTEFLLRSRSSRGGKPPRSGAVPLRRLSVRTRSSRDLKRLILGGGEPHCLRETRDNFCKLDSLVRTVKELIENFSESAPPQMESFDGERFRIHNDRFPTGDGRRGRQSRQSLSTF</sequence>
<feature type="region of interest" description="Disordered" evidence="1">
    <location>
        <begin position="198"/>
        <end position="221"/>
    </location>
</feature>
<dbReference type="AlphaFoldDB" id="A0A5A7Q6C9"/>
<evidence type="ECO:0000313" key="3">
    <source>
        <dbReference type="Proteomes" id="UP000325081"/>
    </source>
</evidence>
<gene>
    <name evidence="2" type="ORF">STAS_17497</name>
</gene>
<evidence type="ECO:0000256" key="1">
    <source>
        <dbReference type="SAM" id="MobiDB-lite"/>
    </source>
</evidence>
<evidence type="ECO:0000313" key="2">
    <source>
        <dbReference type="EMBL" id="GER40805.1"/>
    </source>
</evidence>
<comment type="caution">
    <text evidence="2">The sequence shown here is derived from an EMBL/GenBank/DDBJ whole genome shotgun (WGS) entry which is preliminary data.</text>
</comment>